<dbReference type="Pfam" id="PF20501">
    <property type="entry name" value="MbhE"/>
    <property type="match status" value="1"/>
</dbReference>
<feature type="domain" description="MrpA C-terminal/MbhE" evidence="1">
    <location>
        <begin position="35"/>
        <end position="89"/>
    </location>
</feature>
<evidence type="ECO:0000313" key="2">
    <source>
        <dbReference type="EMBL" id="XBX74548.1"/>
    </source>
</evidence>
<dbReference type="RefSeq" id="WP_350343300.1">
    <property type="nucleotide sequence ID" value="NZ_CP158367.1"/>
</dbReference>
<gene>
    <name evidence="2" type="primary">mbhE</name>
    <name evidence="2" type="ORF">PRVXT_002592</name>
</gene>
<dbReference type="InterPro" id="IPR046806">
    <property type="entry name" value="MrpA_C/MbhE"/>
</dbReference>
<reference evidence="2" key="1">
    <citation type="journal article" date="2013" name="Extremophiles">
        <title>Proteinivorax tanatarense gen. nov., sp. nov., an anaerobic, haloalkaliphilic, proteolytic bacterium isolated from a decaying algal bloom, and proposal of Proteinivoraceae fam. nov.</title>
        <authorList>
            <person name="Kevbrin V."/>
            <person name="Boltyanskaya Y."/>
            <person name="Zhilina T."/>
            <person name="Kolganova T."/>
            <person name="Lavrentjeva E."/>
            <person name="Kuznetsov B."/>
        </authorList>
    </citation>
    <scope>NUCLEOTIDE SEQUENCE</scope>
    <source>
        <strain evidence="2">Z-910T</strain>
    </source>
</reference>
<name>A0AAU7VL81_9FIRM</name>
<reference evidence="2" key="2">
    <citation type="submission" date="2024-06" db="EMBL/GenBank/DDBJ databases">
        <authorList>
            <person name="Petrova K.O."/>
            <person name="Toshchakov S.V."/>
            <person name="Boltjanskaja Y.V."/>
            <person name="Kevbrin V."/>
        </authorList>
    </citation>
    <scope>NUCLEOTIDE SEQUENCE</scope>
    <source>
        <strain evidence="2">Z-910T</strain>
    </source>
</reference>
<dbReference type="EMBL" id="CP158367">
    <property type="protein sequence ID" value="XBX74548.1"/>
    <property type="molecule type" value="Genomic_DNA"/>
</dbReference>
<accession>A0AAU7VL81</accession>
<dbReference type="AlphaFoldDB" id="A0AAU7VL81"/>
<proteinExistence type="predicted"/>
<sequence>MKKGILAILLFGLLIVLISGILEMPALGSVDNPAYTEEVTEYYLENSIEDTNSPNVISALLTDYRFFDTLGETVVLFTGITVVVSVLKRGNAPQHGNEGEN</sequence>
<evidence type="ECO:0000259" key="1">
    <source>
        <dbReference type="Pfam" id="PF20501"/>
    </source>
</evidence>
<protein>
    <submittedName>
        <fullName evidence="2">Hydrogen gas-evolving membrane-bound hydrogenase subunit E</fullName>
    </submittedName>
</protein>
<organism evidence="2">
    <name type="scientific">Proteinivorax tanatarense</name>
    <dbReference type="NCBI Taxonomy" id="1260629"/>
    <lineage>
        <taxon>Bacteria</taxon>
        <taxon>Bacillati</taxon>
        <taxon>Bacillota</taxon>
        <taxon>Clostridia</taxon>
        <taxon>Eubacteriales</taxon>
        <taxon>Proteinivoracaceae</taxon>
        <taxon>Proteinivorax</taxon>
    </lineage>
</organism>